<reference evidence="3" key="1">
    <citation type="submission" date="2017-04" db="EMBL/GenBank/DDBJ databases">
        <title>Function of individual gut microbiota members based on whole genome sequencing of pure cultures obtained from chicken caecum.</title>
        <authorList>
            <person name="Medvecky M."/>
            <person name="Cejkova D."/>
            <person name="Polansky O."/>
            <person name="Karasova D."/>
            <person name="Kubasova T."/>
            <person name="Cizek A."/>
            <person name="Rychlik I."/>
        </authorList>
    </citation>
    <scope>NUCLEOTIDE SEQUENCE [LARGE SCALE GENOMIC DNA]</scope>
    <source>
        <strain evidence="3">An144</strain>
    </source>
</reference>
<dbReference type="GO" id="GO:0046872">
    <property type="term" value="F:metal ion binding"/>
    <property type="evidence" value="ECO:0007669"/>
    <property type="project" value="InterPro"/>
</dbReference>
<protein>
    <submittedName>
        <fullName evidence="2">Peptidase M16</fullName>
    </submittedName>
</protein>
<name>A0A1Y4R3S2_9ENTE</name>
<dbReference type="Proteomes" id="UP000196074">
    <property type="component" value="Unassembled WGS sequence"/>
</dbReference>
<dbReference type="InterPro" id="IPR007863">
    <property type="entry name" value="Peptidase_M16_C"/>
</dbReference>
<dbReference type="SUPFAM" id="SSF63411">
    <property type="entry name" value="LuxS/MPP-like metallohydrolase"/>
    <property type="match status" value="2"/>
</dbReference>
<evidence type="ECO:0000313" key="3">
    <source>
        <dbReference type="Proteomes" id="UP000196074"/>
    </source>
</evidence>
<dbReference type="PANTHER" id="PTHR11851:SF186">
    <property type="entry name" value="INACTIVE METALLOPROTEASE YMFF-RELATED"/>
    <property type="match status" value="1"/>
</dbReference>
<evidence type="ECO:0000313" key="2">
    <source>
        <dbReference type="EMBL" id="OUQ11382.1"/>
    </source>
</evidence>
<dbReference type="EMBL" id="NFLC01000003">
    <property type="protein sequence ID" value="OUQ11382.1"/>
    <property type="molecule type" value="Genomic_DNA"/>
</dbReference>
<comment type="caution">
    <text evidence="2">The sequence shown here is derived from an EMBL/GenBank/DDBJ whole genome shotgun (WGS) entry which is preliminary data.</text>
</comment>
<feature type="domain" description="Peptidase M16 C-terminal" evidence="1">
    <location>
        <begin position="182"/>
        <end position="351"/>
    </location>
</feature>
<dbReference type="InterPro" id="IPR011249">
    <property type="entry name" value="Metalloenz_LuxS/M16"/>
</dbReference>
<dbReference type="PANTHER" id="PTHR11851">
    <property type="entry name" value="METALLOPROTEASE"/>
    <property type="match status" value="1"/>
</dbReference>
<gene>
    <name evidence="2" type="ORF">B5E88_02695</name>
</gene>
<dbReference type="RefSeq" id="WP_087213937.1">
    <property type="nucleotide sequence ID" value="NZ_JAXOGF010000024.1"/>
</dbReference>
<dbReference type="InterPro" id="IPR050361">
    <property type="entry name" value="MPP/UQCRC_Complex"/>
</dbReference>
<dbReference type="Pfam" id="PF05193">
    <property type="entry name" value="Peptidase_M16_C"/>
    <property type="match status" value="1"/>
</dbReference>
<accession>A0A1Y4R3S2</accession>
<evidence type="ECO:0000259" key="1">
    <source>
        <dbReference type="Pfam" id="PF05193"/>
    </source>
</evidence>
<dbReference type="NCBIfam" id="NF047422">
    <property type="entry name" value="YfmF_fam"/>
    <property type="match status" value="1"/>
</dbReference>
<dbReference type="Gene3D" id="3.30.830.10">
    <property type="entry name" value="Metalloenzyme, LuxS/M16 peptidase-like"/>
    <property type="match status" value="2"/>
</dbReference>
<sequence>MLELQEGVTLSVIPTQKFKTVRIFIRFTTTHERRLASQRTLLTSVLETSSAKYPRQTDLSAQLAQMYGASFGMNVTKKGNLHQLNVAMSLVNGKYLSDERLLSDGVDFLEEVLFSPLTKDGLFDEATFELEKANLIEYIESVQEDKQALAGLKLQELYFDSSSDQGVPSFGLAQDLRETSNADLMKAYQKMMSEDQVDIIVVGDVTQEEMAQLFSKWHFSQTKRVQPDIFYHQDFRPVVSEQVLRENVTQSKLNLAYHTDIYYTDEEVYALTVFNGLFGGFPHSKLFMNVREKESLAYYASSSIDSFRGLVTVQTGIDGQNREKVMHLISEQLTALARGDFSQQALLQTKAMIQNHLLLSLDNAQALTEMEYLYTWLPNTRKTPEEYIEKVMQVTKEEVQEIAKKLRLQAVFFLEGSEKHA</sequence>
<dbReference type="AlphaFoldDB" id="A0A1Y4R3S2"/>
<proteinExistence type="predicted"/>
<organism evidence="2 3">
    <name type="scientific">Enterococcus cecorum</name>
    <dbReference type="NCBI Taxonomy" id="44008"/>
    <lineage>
        <taxon>Bacteria</taxon>
        <taxon>Bacillati</taxon>
        <taxon>Bacillota</taxon>
        <taxon>Bacilli</taxon>
        <taxon>Lactobacillales</taxon>
        <taxon>Enterococcaceae</taxon>
        <taxon>Enterococcus</taxon>
    </lineage>
</organism>